<gene>
    <name evidence="2" type="ORF">CRM22_006014</name>
</gene>
<organism evidence="2 3">
    <name type="scientific">Opisthorchis felineus</name>
    <dbReference type="NCBI Taxonomy" id="147828"/>
    <lineage>
        <taxon>Eukaryota</taxon>
        <taxon>Metazoa</taxon>
        <taxon>Spiralia</taxon>
        <taxon>Lophotrochozoa</taxon>
        <taxon>Platyhelminthes</taxon>
        <taxon>Trematoda</taxon>
        <taxon>Digenea</taxon>
        <taxon>Opisthorchiida</taxon>
        <taxon>Opisthorchiata</taxon>
        <taxon>Opisthorchiidae</taxon>
        <taxon>Opisthorchis</taxon>
    </lineage>
</organism>
<dbReference type="AlphaFoldDB" id="A0A4S2LN19"/>
<protein>
    <submittedName>
        <fullName evidence="2">Uncharacterized protein</fullName>
    </submittedName>
</protein>
<proteinExistence type="predicted"/>
<reference evidence="2 3" key="1">
    <citation type="journal article" date="2019" name="BMC Genomics">
        <title>New insights from Opisthorchis felineus genome: update on genomics of the epidemiologically important liver flukes.</title>
        <authorList>
            <person name="Ershov N.I."/>
            <person name="Mordvinov V.A."/>
            <person name="Prokhortchouk E.B."/>
            <person name="Pakharukova M.Y."/>
            <person name="Gunbin K.V."/>
            <person name="Ustyantsev K."/>
            <person name="Genaev M.A."/>
            <person name="Blinov A.G."/>
            <person name="Mazur A."/>
            <person name="Boulygina E."/>
            <person name="Tsygankova S."/>
            <person name="Khrameeva E."/>
            <person name="Chekanov N."/>
            <person name="Fan G."/>
            <person name="Xiao A."/>
            <person name="Zhang H."/>
            <person name="Xu X."/>
            <person name="Yang H."/>
            <person name="Solovyev V."/>
            <person name="Lee S.M."/>
            <person name="Liu X."/>
            <person name="Afonnikov D.A."/>
            <person name="Skryabin K.G."/>
        </authorList>
    </citation>
    <scope>NUCLEOTIDE SEQUENCE [LARGE SCALE GENOMIC DNA]</scope>
    <source>
        <strain evidence="2">AK-0245</strain>
        <tissue evidence="2">Whole organism</tissue>
    </source>
</reference>
<sequence>MAGTSLRLHIETEDREYPSMYKLKLQGKDLENVPAELFTLRELEVLCMSPDRQSSLNYKLCNVPPEIAWMGRMKSQMKFPNLLKLPRNPKHPKKRQSRNSYKAGLLPKEK</sequence>
<evidence type="ECO:0000256" key="1">
    <source>
        <dbReference type="SAM" id="MobiDB-lite"/>
    </source>
</evidence>
<evidence type="ECO:0000313" key="2">
    <source>
        <dbReference type="EMBL" id="TGZ65093.1"/>
    </source>
</evidence>
<dbReference type="EMBL" id="SJOL01006496">
    <property type="protein sequence ID" value="TGZ65093.1"/>
    <property type="molecule type" value="Genomic_DNA"/>
</dbReference>
<evidence type="ECO:0000313" key="3">
    <source>
        <dbReference type="Proteomes" id="UP000308267"/>
    </source>
</evidence>
<dbReference type="OrthoDB" id="1394818at2759"/>
<dbReference type="Proteomes" id="UP000308267">
    <property type="component" value="Unassembled WGS sequence"/>
</dbReference>
<keyword evidence="3" id="KW-1185">Reference proteome</keyword>
<name>A0A4S2LN19_OPIFE</name>
<accession>A0A4S2LN19</accession>
<feature type="region of interest" description="Disordered" evidence="1">
    <location>
        <begin position="83"/>
        <end position="110"/>
    </location>
</feature>
<comment type="caution">
    <text evidence="2">The sequence shown here is derived from an EMBL/GenBank/DDBJ whole genome shotgun (WGS) entry which is preliminary data.</text>
</comment>
<feature type="compositionally biased region" description="Basic residues" evidence="1">
    <location>
        <begin position="87"/>
        <end position="97"/>
    </location>
</feature>